<evidence type="ECO:0000256" key="6">
    <source>
        <dbReference type="ARBA" id="ARBA00023012"/>
    </source>
</evidence>
<reference evidence="11" key="1">
    <citation type="submission" date="2015-07" db="EMBL/GenBank/DDBJ databases">
        <title>Genome sequencing of Sunxiuqinia dokdonensis strain SK.</title>
        <authorList>
            <person name="Ahn S."/>
            <person name="Kim B.-C."/>
        </authorList>
    </citation>
    <scope>NUCLEOTIDE SEQUENCE [LARGE SCALE GENOMIC DNA]</scope>
    <source>
        <strain evidence="11">SK</strain>
    </source>
</reference>
<evidence type="ECO:0000256" key="1">
    <source>
        <dbReference type="ARBA" id="ARBA00000085"/>
    </source>
</evidence>
<dbReference type="InterPro" id="IPR003661">
    <property type="entry name" value="HisK_dim/P_dom"/>
</dbReference>
<dbReference type="InterPro" id="IPR036097">
    <property type="entry name" value="HisK_dim/P_sf"/>
</dbReference>
<dbReference type="InterPro" id="IPR000700">
    <property type="entry name" value="PAS-assoc_C"/>
</dbReference>
<evidence type="ECO:0000259" key="9">
    <source>
        <dbReference type="PROSITE" id="PS50113"/>
    </source>
</evidence>
<dbReference type="SMART" id="SM00065">
    <property type="entry name" value="GAF"/>
    <property type="match status" value="1"/>
</dbReference>
<evidence type="ECO:0000259" key="8">
    <source>
        <dbReference type="PROSITE" id="PS50112"/>
    </source>
</evidence>
<evidence type="ECO:0000313" key="10">
    <source>
        <dbReference type="EMBL" id="KOH44022.1"/>
    </source>
</evidence>
<dbReference type="InterPro" id="IPR035965">
    <property type="entry name" value="PAS-like_dom_sf"/>
</dbReference>
<keyword evidence="3" id="KW-0597">Phosphoprotein</keyword>
<dbReference type="SUPFAM" id="SSF55785">
    <property type="entry name" value="PYP-like sensor domain (PAS domain)"/>
    <property type="match status" value="1"/>
</dbReference>
<dbReference type="EC" id="2.7.13.3" evidence="2"/>
<dbReference type="InterPro" id="IPR029016">
    <property type="entry name" value="GAF-like_dom_sf"/>
</dbReference>
<dbReference type="NCBIfam" id="TIGR00229">
    <property type="entry name" value="sensory_box"/>
    <property type="match status" value="1"/>
</dbReference>
<keyword evidence="4 10" id="KW-0808">Transferase</keyword>
<organism evidence="10 11">
    <name type="scientific">Sunxiuqinia dokdonensis</name>
    <dbReference type="NCBI Taxonomy" id="1409788"/>
    <lineage>
        <taxon>Bacteria</taxon>
        <taxon>Pseudomonadati</taxon>
        <taxon>Bacteroidota</taxon>
        <taxon>Bacteroidia</taxon>
        <taxon>Marinilabiliales</taxon>
        <taxon>Prolixibacteraceae</taxon>
        <taxon>Sunxiuqinia</taxon>
    </lineage>
</organism>
<dbReference type="Pfam" id="PF00512">
    <property type="entry name" value="HisKA"/>
    <property type="match status" value="1"/>
</dbReference>
<dbReference type="InterPro" id="IPR001610">
    <property type="entry name" value="PAC"/>
</dbReference>
<dbReference type="STRING" id="1409788.NC99_31730"/>
<dbReference type="InterPro" id="IPR003594">
    <property type="entry name" value="HATPase_dom"/>
</dbReference>
<evidence type="ECO:0000313" key="11">
    <source>
        <dbReference type="Proteomes" id="UP000036958"/>
    </source>
</evidence>
<dbReference type="RefSeq" id="WP_053185080.1">
    <property type="nucleotide sequence ID" value="NZ_LGIA01000172.1"/>
</dbReference>
<dbReference type="SUPFAM" id="SSF55781">
    <property type="entry name" value="GAF domain-like"/>
    <property type="match status" value="1"/>
</dbReference>
<dbReference type="CDD" id="cd00082">
    <property type="entry name" value="HisKA"/>
    <property type="match status" value="1"/>
</dbReference>
<dbReference type="EMBL" id="LGIA01000172">
    <property type="protein sequence ID" value="KOH44022.1"/>
    <property type="molecule type" value="Genomic_DNA"/>
</dbReference>
<dbReference type="PATRIC" id="fig|1409788.3.peg.3257"/>
<name>A0A0L8V732_9BACT</name>
<dbReference type="CDD" id="cd00130">
    <property type="entry name" value="PAS"/>
    <property type="match status" value="1"/>
</dbReference>
<dbReference type="SMART" id="SM00091">
    <property type="entry name" value="PAS"/>
    <property type="match status" value="1"/>
</dbReference>
<dbReference type="PRINTS" id="PR00344">
    <property type="entry name" value="BCTRLSENSOR"/>
</dbReference>
<dbReference type="Gene3D" id="3.30.565.10">
    <property type="entry name" value="Histidine kinase-like ATPase, C-terminal domain"/>
    <property type="match status" value="1"/>
</dbReference>
<dbReference type="PROSITE" id="PS50113">
    <property type="entry name" value="PAC"/>
    <property type="match status" value="1"/>
</dbReference>
<dbReference type="PROSITE" id="PS50112">
    <property type="entry name" value="PAS"/>
    <property type="match status" value="1"/>
</dbReference>
<dbReference type="SUPFAM" id="SSF55874">
    <property type="entry name" value="ATPase domain of HSP90 chaperone/DNA topoisomerase II/histidine kinase"/>
    <property type="match status" value="1"/>
</dbReference>
<protein>
    <recommendedName>
        <fullName evidence="2">histidine kinase</fullName>
        <ecNumber evidence="2">2.7.13.3</ecNumber>
    </recommendedName>
</protein>
<dbReference type="PANTHER" id="PTHR43711:SF26">
    <property type="entry name" value="SENSOR HISTIDINE KINASE RCSC"/>
    <property type="match status" value="1"/>
</dbReference>
<dbReference type="PANTHER" id="PTHR43711">
    <property type="entry name" value="TWO-COMPONENT HISTIDINE KINASE"/>
    <property type="match status" value="1"/>
</dbReference>
<evidence type="ECO:0000256" key="4">
    <source>
        <dbReference type="ARBA" id="ARBA00022679"/>
    </source>
</evidence>
<comment type="catalytic activity">
    <reaction evidence="1">
        <text>ATP + protein L-histidine = ADP + protein N-phospho-L-histidine.</text>
        <dbReference type="EC" id="2.7.13.3"/>
    </reaction>
</comment>
<dbReference type="Pfam" id="PF08447">
    <property type="entry name" value="PAS_3"/>
    <property type="match status" value="1"/>
</dbReference>
<keyword evidence="5 10" id="KW-0418">Kinase</keyword>
<dbReference type="Gene3D" id="3.30.450.40">
    <property type="match status" value="1"/>
</dbReference>
<gene>
    <name evidence="10" type="ORF">NC99_31730</name>
</gene>
<dbReference type="SMART" id="SM00388">
    <property type="entry name" value="HisKA"/>
    <property type="match status" value="1"/>
</dbReference>
<dbReference type="InterPro" id="IPR004358">
    <property type="entry name" value="Sig_transdc_His_kin-like_C"/>
</dbReference>
<comment type="caution">
    <text evidence="10">The sequence shown here is derived from an EMBL/GenBank/DDBJ whole genome shotgun (WGS) entry which is preliminary data.</text>
</comment>
<evidence type="ECO:0000256" key="5">
    <source>
        <dbReference type="ARBA" id="ARBA00022777"/>
    </source>
</evidence>
<dbReference type="Gene3D" id="3.30.450.20">
    <property type="entry name" value="PAS domain"/>
    <property type="match status" value="1"/>
</dbReference>
<dbReference type="InterPro" id="IPR036890">
    <property type="entry name" value="HATPase_C_sf"/>
</dbReference>
<dbReference type="InterPro" id="IPR003018">
    <property type="entry name" value="GAF"/>
</dbReference>
<dbReference type="InterPro" id="IPR000014">
    <property type="entry name" value="PAS"/>
</dbReference>
<keyword evidence="11" id="KW-1185">Reference proteome</keyword>
<feature type="domain" description="PAC" evidence="9">
    <location>
        <begin position="88"/>
        <end position="141"/>
    </location>
</feature>
<dbReference type="Proteomes" id="UP000036958">
    <property type="component" value="Unassembled WGS sequence"/>
</dbReference>
<dbReference type="InterPro" id="IPR013655">
    <property type="entry name" value="PAS_fold_3"/>
</dbReference>
<dbReference type="Pfam" id="PF02518">
    <property type="entry name" value="HATPase_c"/>
    <property type="match status" value="1"/>
</dbReference>
<dbReference type="SMART" id="SM00086">
    <property type="entry name" value="PAC"/>
    <property type="match status" value="1"/>
</dbReference>
<dbReference type="PROSITE" id="PS50109">
    <property type="entry name" value="HIS_KIN"/>
    <property type="match status" value="1"/>
</dbReference>
<accession>A0A0L8V732</accession>
<dbReference type="InterPro" id="IPR050736">
    <property type="entry name" value="Sensor_HK_Regulatory"/>
</dbReference>
<dbReference type="SMART" id="SM00387">
    <property type="entry name" value="HATPase_c"/>
    <property type="match status" value="1"/>
</dbReference>
<evidence type="ECO:0000259" key="7">
    <source>
        <dbReference type="PROSITE" id="PS50109"/>
    </source>
</evidence>
<proteinExistence type="predicted"/>
<dbReference type="InterPro" id="IPR005467">
    <property type="entry name" value="His_kinase_dom"/>
</dbReference>
<dbReference type="AlphaFoldDB" id="A0A0L8V732"/>
<dbReference type="SUPFAM" id="SSF47384">
    <property type="entry name" value="Homodimeric domain of signal transducing histidine kinase"/>
    <property type="match status" value="1"/>
</dbReference>
<evidence type="ECO:0000256" key="2">
    <source>
        <dbReference type="ARBA" id="ARBA00012438"/>
    </source>
</evidence>
<evidence type="ECO:0000256" key="3">
    <source>
        <dbReference type="ARBA" id="ARBA00022553"/>
    </source>
</evidence>
<dbReference type="Pfam" id="PF01590">
    <property type="entry name" value="GAF"/>
    <property type="match status" value="1"/>
</dbReference>
<dbReference type="Gene3D" id="1.10.287.130">
    <property type="match status" value="1"/>
</dbReference>
<feature type="domain" description="Histidine kinase" evidence="7">
    <location>
        <begin position="336"/>
        <end position="558"/>
    </location>
</feature>
<dbReference type="OrthoDB" id="9796457at2"/>
<keyword evidence="6" id="KW-0902">Two-component regulatory system</keyword>
<feature type="domain" description="PAS" evidence="8">
    <location>
        <begin position="11"/>
        <end position="84"/>
    </location>
</feature>
<sequence length="569" mass="64732">MEQQQKIKQTQESILQTALNAAQTGIWHWNIDTDKLMVNEAWANLIGHTPGELYPLTAKRWFKRCHPDDLELIKETLDRVFEHGEKHFSFRARLKHKNGSWVWAQFNGGIAVSDSFGNPQILSGTSTDISELYQSKNNLQYRYEIEKLVSEISSDFVGIQVNEADKVINLALQKIGEFLSVDRCYVFQFQDNNSFMDNTHEWHAPGISTEMKRLQNLPSSVFSWWMKKLNKLEHIYIGQVDELPVNAGAEKEILRSQSIISLLVVPIHFQKNLLGFIGFDSVVKEKEWLEADIHLMNTVAHAIASALNANIHQKVLVEAKEKAEESDQIKSAFLATVNHELRTPLHHILGFSDLLRMNKIPATETSNFADKIYRSGKNLLQIIEDILNLALADESFVQIREEYIKGGEMFLQHKTLLDEMLQLSEKGKSLKLIYNPSPDFVNSHFIADSNKINQVIINLLKNAIKFTISGTIEYRADIKNNKLSIQIKDSGIGIPQHQQKLIFDFFRQIDDSSTRVYSGIGVGLAISKRITKILCGELTVCSLPEKGSTFTLKVPIEMAANLKQATRKM</sequence>
<dbReference type="GO" id="GO:0000155">
    <property type="term" value="F:phosphorelay sensor kinase activity"/>
    <property type="evidence" value="ECO:0007669"/>
    <property type="project" value="InterPro"/>
</dbReference>